<evidence type="ECO:0000313" key="11">
    <source>
        <dbReference type="Proteomes" id="UP000028194"/>
    </source>
</evidence>
<dbReference type="AlphaFoldDB" id="A0A075MPF2"/>
<dbReference type="GO" id="GO:0005886">
    <property type="term" value="C:plasma membrane"/>
    <property type="evidence" value="ECO:0007669"/>
    <property type="project" value="TreeGrafter"/>
</dbReference>
<keyword evidence="2" id="KW-1003">Cell membrane</keyword>
<feature type="transmembrane region" description="Helical" evidence="9">
    <location>
        <begin position="65"/>
        <end position="90"/>
    </location>
</feature>
<dbReference type="EMBL" id="CP007174">
    <property type="protein sequence ID" value="AIF83020.1"/>
    <property type="molecule type" value="Genomic_DNA"/>
</dbReference>
<dbReference type="GO" id="GO:0008556">
    <property type="term" value="F:P-type potassium transmembrane transporter activity"/>
    <property type="evidence" value="ECO:0007669"/>
    <property type="project" value="InterPro"/>
</dbReference>
<evidence type="ECO:0000256" key="6">
    <source>
        <dbReference type="ARBA" id="ARBA00022989"/>
    </source>
</evidence>
<reference evidence="10 11" key="1">
    <citation type="journal article" date="2014" name="PLoS ONE">
        <title>Genome Sequence of Candidatus Nitrososphaera evergladensis from Group I.1b Enriched from Everglades Soil Reveals Novel Genomic Features of the Ammonia-Oxidizing Archaea.</title>
        <authorList>
            <person name="Zhalnina K.V."/>
            <person name="Dias R."/>
            <person name="Leonard M.T."/>
            <person name="Dorr de Quadros P."/>
            <person name="Camargo F.A."/>
            <person name="Drew J.C."/>
            <person name="Farmerie W.G."/>
            <person name="Daroub S.H."/>
            <person name="Triplett E.W."/>
        </authorList>
    </citation>
    <scope>NUCLEOTIDE SEQUENCE [LARGE SCALE GENOMIC DNA]</scope>
    <source>
        <strain evidence="10 11">SR1</strain>
    </source>
</reference>
<dbReference type="Pfam" id="PF03814">
    <property type="entry name" value="KdpA"/>
    <property type="match status" value="1"/>
</dbReference>
<keyword evidence="4 9" id="KW-0812">Transmembrane</keyword>
<feature type="transmembrane region" description="Helical" evidence="9">
    <location>
        <begin position="132"/>
        <end position="158"/>
    </location>
</feature>
<dbReference type="InterPro" id="IPR004623">
    <property type="entry name" value="KdpA"/>
</dbReference>
<evidence type="ECO:0000256" key="9">
    <source>
        <dbReference type="SAM" id="Phobius"/>
    </source>
</evidence>
<evidence type="ECO:0000313" key="10">
    <source>
        <dbReference type="EMBL" id="AIF83020.1"/>
    </source>
</evidence>
<sequence length="225" mass="25390">MADPVVQLVVLLGSTVTMAVLFGMYMARMITYESRPLEKTLARVENGFYRMVGIDKDQQMSWKEYLLALVVTNAIVAGFVFVMLVTQGVLPVSQGLAGLSPDLAFHTAASFITNTDLQHYAGDQQLSVFSQMVVMTFVMFVAPASGIAAAFAFIRAFIRKNFGLGNFYVDFIRVIVTLLLPVAFVSALLLMFLECRRRYPRRQQLARWRAASRRWSWAPWHPFCP</sequence>
<keyword evidence="3" id="KW-0633">Potassium transport</keyword>
<evidence type="ECO:0000256" key="2">
    <source>
        <dbReference type="ARBA" id="ARBA00022475"/>
    </source>
</evidence>
<dbReference type="PANTHER" id="PTHR30607:SF2">
    <property type="entry name" value="POTASSIUM-TRANSPORTING ATPASE POTASSIUM-BINDING SUBUNIT"/>
    <property type="match status" value="1"/>
</dbReference>
<feature type="transmembrane region" description="Helical" evidence="9">
    <location>
        <begin position="170"/>
        <end position="193"/>
    </location>
</feature>
<proteinExistence type="predicted"/>
<accession>A0A075MPF2</accession>
<evidence type="ECO:0000256" key="4">
    <source>
        <dbReference type="ARBA" id="ARBA00022692"/>
    </source>
</evidence>
<keyword evidence="6 9" id="KW-1133">Transmembrane helix</keyword>
<name>A0A075MPF2_9ARCH</name>
<dbReference type="HOGENOM" id="CLU_1227619_0_0_2"/>
<keyword evidence="7" id="KW-0406">Ion transport</keyword>
<dbReference type="Proteomes" id="UP000028194">
    <property type="component" value="Chromosome"/>
</dbReference>
<gene>
    <name evidence="10" type="ORF">NTE_00944</name>
</gene>
<keyword evidence="8 9" id="KW-0472">Membrane</keyword>
<organism evidence="10 11">
    <name type="scientific">Candidatus Nitrososphaera evergladensis SR1</name>
    <dbReference type="NCBI Taxonomy" id="1459636"/>
    <lineage>
        <taxon>Archaea</taxon>
        <taxon>Nitrososphaerota</taxon>
        <taxon>Nitrososphaeria</taxon>
        <taxon>Nitrososphaerales</taxon>
        <taxon>Nitrososphaeraceae</taxon>
        <taxon>Nitrososphaera</taxon>
    </lineage>
</organism>
<feature type="transmembrane region" description="Helical" evidence="9">
    <location>
        <begin position="6"/>
        <end position="27"/>
    </location>
</feature>
<keyword evidence="5" id="KW-0630">Potassium</keyword>
<dbReference type="PANTHER" id="PTHR30607">
    <property type="entry name" value="POTASSIUM-TRANSPORTING ATPASE A CHAIN"/>
    <property type="match status" value="1"/>
</dbReference>
<dbReference type="OrthoDB" id="56688at2157"/>
<evidence type="ECO:0000256" key="7">
    <source>
        <dbReference type="ARBA" id="ARBA00023065"/>
    </source>
</evidence>
<dbReference type="eggNOG" id="arCOG04804">
    <property type="taxonomic scope" value="Archaea"/>
</dbReference>
<dbReference type="STRING" id="1459636.NTE_00944"/>
<keyword evidence="1" id="KW-0813">Transport</keyword>
<dbReference type="KEGG" id="nev:NTE_00944"/>
<evidence type="ECO:0000256" key="1">
    <source>
        <dbReference type="ARBA" id="ARBA00022448"/>
    </source>
</evidence>
<evidence type="ECO:0000256" key="8">
    <source>
        <dbReference type="ARBA" id="ARBA00023136"/>
    </source>
</evidence>
<protein>
    <submittedName>
        <fullName evidence="10">K+-transporting ATPase, A chain</fullName>
    </submittedName>
</protein>
<keyword evidence="11" id="KW-1185">Reference proteome</keyword>
<evidence type="ECO:0000256" key="5">
    <source>
        <dbReference type="ARBA" id="ARBA00022958"/>
    </source>
</evidence>
<evidence type="ECO:0000256" key="3">
    <source>
        <dbReference type="ARBA" id="ARBA00022538"/>
    </source>
</evidence>